<keyword evidence="2" id="KW-1185">Reference proteome</keyword>
<organism evidence="1 2">
    <name type="scientific">Scleroderma citrinum Foug A</name>
    <dbReference type="NCBI Taxonomy" id="1036808"/>
    <lineage>
        <taxon>Eukaryota</taxon>
        <taxon>Fungi</taxon>
        <taxon>Dikarya</taxon>
        <taxon>Basidiomycota</taxon>
        <taxon>Agaricomycotina</taxon>
        <taxon>Agaricomycetes</taxon>
        <taxon>Agaricomycetidae</taxon>
        <taxon>Boletales</taxon>
        <taxon>Sclerodermatineae</taxon>
        <taxon>Sclerodermataceae</taxon>
        <taxon>Scleroderma</taxon>
    </lineage>
</organism>
<sequence>MANEYYNVDPFVLWQEDHARAHQPEFDVIDETIQGKLPLFGDQAFPTPPCDPIEFPQTELVPTSDYAITANPTVPDPQEIAMPTNVHEGVVNNTVVMRTLMQLDSARGFIEAIDKAPGWRVILEDICREYWYWLATVSPTPPEFFDLLKEALPRRSFHPVPVKLPNSIDTYT</sequence>
<protein>
    <submittedName>
        <fullName evidence="1">Uncharacterized protein</fullName>
    </submittedName>
</protein>
<dbReference type="Proteomes" id="UP000053989">
    <property type="component" value="Unassembled WGS sequence"/>
</dbReference>
<evidence type="ECO:0000313" key="2">
    <source>
        <dbReference type="Proteomes" id="UP000053989"/>
    </source>
</evidence>
<accession>A0A0C2ZEB4</accession>
<evidence type="ECO:0000313" key="1">
    <source>
        <dbReference type="EMBL" id="KIM60073.1"/>
    </source>
</evidence>
<name>A0A0C2ZEB4_9AGAM</name>
<reference evidence="2" key="2">
    <citation type="submission" date="2015-01" db="EMBL/GenBank/DDBJ databases">
        <title>Evolutionary Origins and Diversification of the Mycorrhizal Mutualists.</title>
        <authorList>
            <consortium name="DOE Joint Genome Institute"/>
            <consortium name="Mycorrhizal Genomics Consortium"/>
            <person name="Kohler A."/>
            <person name="Kuo A."/>
            <person name="Nagy L.G."/>
            <person name="Floudas D."/>
            <person name="Copeland A."/>
            <person name="Barry K.W."/>
            <person name="Cichocki N."/>
            <person name="Veneault-Fourrey C."/>
            <person name="LaButti K."/>
            <person name="Lindquist E.A."/>
            <person name="Lipzen A."/>
            <person name="Lundell T."/>
            <person name="Morin E."/>
            <person name="Murat C."/>
            <person name="Riley R."/>
            <person name="Ohm R."/>
            <person name="Sun H."/>
            <person name="Tunlid A."/>
            <person name="Henrissat B."/>
            <person name="Grigoriev I.V."/>
            <person name="Hibbett D.S."/>
            <person name="Martin F."/>
        </authorList>
    </citation>
    <scope>NUCLEOTIDE SEQUENCE [LARGE SCALE GENOMIC DNA]</scope>
    <source>
        <strain evidence="2">Foug A</strain>
    </source>
</reference>
<reference evidence="1 2" key="1">
    <citation type="submission" date="2014-04" db="EMBL/GenBank/DDBJ databases">
        <authorList>
            <consortium name="DOE Joint Genome Institute"/>
            <person name="Kuo A."/>
            <person name="Kohler A."/>
            <person name="Nagy L.G."/>
            <person name="Floudas D."/>
            <person name="Copeland A."/>
            <person name="Barry K.W."/>
            <person name="Cichocki N."/>
            <person name="Veneault-Fourrey C."/>
            <person name="LaButti K."/>
            <person name="Lindquist E.A."/>
            <person name="Lipzen A."/>
            <person name="Lundell T."/>
            <person name="Morin E."/>
            <person name="Murat C."/>
            <person name="Sun H."/>
            <person name="Tunlid A."/>
            <person name="Henrissat B."/>
            <person name="Grigoriev I.V."/>
            <person name="Hibbett D.S."/>
            <person name="Martin F."/>
            <person name="Nordberg H.P."/>
            <person name="Cantor M.N."/>
            <person name="Hua S.X."/>
        </authorList>
    </citation>
    <scope>NUCLEOTIDE SEQUENCE [LARGE SCALE GENOMIC DNA]</scope>
    <source>
        <strain evidence="1 2">Foug A</strain>
    </source>
</reference>
<gene>
    <name evidence="1" type="ORF">SCLCIDRAFT_26863</name>
</gene>
<proteinExistence type="predicted"/>
<dbReference type="HOGENOM" id="CLU_101097_0_0_1"/>
<dbReference type="InParanoid" id="A0A0C2ZEB4"/>
<dbReference type="EMBL" id="KN822066">
    <property type="protein sequence ID" value="KIM60073.1"/>
    <property type="molecule type" value="Genomic_DNA"/>
</dbReference>
<dbReference type="AlphaFoldDB" id="A0A0C2ZEB4"/>